<reference evidence="2 4" key="2">
    <citation type="submission" date="2018-06" db="EMBL/GenBank/DDBJ databases">
        <authorList>
            <consortium name="Pathogen Informatics"/>
            <person name="Doyle S."/>
        </authorList>
    </citation>
    <scope>NUCLEOTIDE SEQUENCE [LARGE SCALE GENOMIC DNA]</scope>
    <source>
        <strain evidence="2 4">NCTC12858</strain>
    </source>
</reference>
<gene>
    <name evidence="1" type="ORF">HQ38_01805</name>
    <name evidence="2" type="ORF">NCTC12858_00508</name>
</gene>
<dbReference type="EMBL" id="LS483447">
    <property type="protein sequence ID" value="SQH72682.1"/>
    <property type="molecule type" value="Genomic_DNA"/>
</dbReference>
<evidence type="ECO:0000313" key="4">
    <source>
        <dbReference type="Proteomes" id="UP000249300"/>
    </source>
</evidence>
<dbReference type="OrthoDB" id="1013391at2"/>
<accession>A0A0A2FJH0</accession>
<sequence length="96" mass="11276">MKKKQAKRIGEVIRDWMSQEPEVHERLLSTEVERIFPELLGPLARHIRSCEVYNRVLFVRLSSASVRHALSLQKSDLIRRINQQINANLIMDISLR</sequence>
<dbReference type="eggNOG" id="COG5512">
    <property type="taxonomic scope" value="Bacteria"/>
</dbReference>
<dbReference type="RefSeq" id="WP_023936694.1">
    <property type="nucleotide sequence ID" value="NZ_FUXH01000012.1"/>
</dbReference>
<dbReference type="InterPro" id="IPR007922">
    <property type="entry name" value="DciA-like"/>
</dbReference>
<dbReference type="EMBL" id="JQJC01000006">
    <property type="protein sequence ID" value="KGN96352.1"/>
    <property type="molecule type" value="Genomic_DNA"/>
</dbReference>
<evidence type="ECO:0000313" key="1">
    <source>
        <dbReference type="EMBL" id="KGN96352.1"/>
    </source>
</evidence>
<dbReference type="KEGG" id="pcre:NCTC12858_00508"/>
<dbReference type="AlphaFoldDB" id="A0A0A2FJH0"/>
<organism evidence="1 3">
    <name type="scientific">Porphyromonas crevioricanis</name>
    <dbReference type="NCBI Taxonomy" id="393921"/>
    <lineage>
        <taxon>Bacteria</taxon>
        <taxon>Pseudomonadati</taxon>
        <taxon>Bacteroidota</taxon>
        <taxon>Bacteroidia</taxon>
        <taxon>Bacteroidales</taxon>
        <taxon>Porphyromonadaceae</taxon>
        <taxon>Porphyromonas</taxon>
    </lineage>
</organism>
<proteinExistence type="predicted"/>
<evidence type="ECO:0000313" key="3">
    <source>
        <dbReference type="Proteomes" id="UP000030136"/>
    </source>
</evidence>
<dbReference type="Proteomes" id="UP000030136">
    <property type="component" value="Unassembled WGS sequence"/>
</dbReference>
<protein>
    <submittedName>
        <fullName evidence="2">Zn-ribbon-containing, possibly RNA-binding protein and truncated derivatives</fullName>
    </submittedName>
</protein>
<dbReference type="Pfam" id="PF05258">
    <property type="entry name" value="DciA"/>
    <property type="match status" value="1"/>
</dbReference>
<reference evidence="1 3" key="1">
    <citation type="submission" date="2014-08" db="EMBL/GenBank/DDBJ databases">
        <title>Porphyromonas crevioricanis strain:COT-253_OH1447 Genome sequencing.</title>
        <authorList>
            <person name="Wallis C."/>
            <person name="Deusch O."/>
            <person name="O'Flynn C."/>
            <person name="Davis I."/>
            <person name="Jospin G."/>
            <person name="Darling A.E."/>
            <person name="Coil D.A."/>
            <person name="Alexiev A."/>
            <person name="Horsfall A."/>
            <person name="Kirkwood N."/>
            <person name="Harris S."/>
            <person name="Eisen J.A."/>
        </authorList>
    </citation>
    <scope>NUCLEOTIDE SEQUENCE [LARGE SCALE GENOMIC DNA]</scope>
    <source>
        <strain evidence="3">COT-253 OH1447</strain>
        <strain evidence="1">COT-253_OH1447</strain>
    </source>
</reference>
<evidence type="ECO:0000313" key="2">
    <source>
        <dbReference type="EMBL" id="SQH72682.1"/>
    </source>
</evidence>
<dbReference type="Proteomes" id="UP000249300">
    <property type="component" value="Chromosome 1"/>
</dbReference>
<keyword evidence="4" id="KW-1185">Reference proteome</keyword>
<name>A0A0A2FJH0_9PORP</name>
<dbReference type="STRING" id="393921.HQ45_05540"/>